<gene>
    <name evidence="19" type="ORF">V473_07580</name>
</gene>
<dbReference type="SUPFAM" id="SSF52540">
    <property type="entry name" value="P-loop containing nucleoside triphosphate hydrolases"/>
    <property type="match status" value="1"/>
</dbReference>
<protein>
    <recommendedName>
        <fullName evidence="12">DNA 3'-5' helicase</fullName>
        <ecNumber evidence="12">5.6.2.4</ecNumber>
    </recommendedName>
    <alternativeName>
        <fullName evidence="13">DNA 3'-5' helicase II</fullName>
    </alternativeName>
</protein>
<dbReference type="RefSeq" id="WP_066602033.1">
    <property type="nucleotide sequence ID" value="NZ_KQ130434.1"/>
</dbReference>
<organism evidence="19 20">
    <name type="scientific">Sphingobium cupriresistens LL01</name>
    <dbReference type="NCBI Taxonomy" id="1420583"/>
    <lineage>
        <taxon>Bacteria</taxon>
        <taxon>Pseudomonadati</taxon>
        <taxon>Pseudomonadota</taxon>
        <taxon>Alphaproteobacteria</taxon>
        <taxon>Sphingomonadales</taxon>
        <taxon>Sphingomonadaceae</taxon>
        <taxon>Sphingobium</taxon>
    </lineage>
</organism>
<dbReference type="InterPro" id="IPR011335">
    <property type="entry name" value="Restrct_endonuc-II-like"/>
</dbReference>
<dbReference type="AlphaFoldDB" id="A0A0J8AUY3"/>
<feature type="region of interest" description="Disordered" evidence="16">
    <location>
        <begin position="907"/>
        <end position="954"/>
    </location>
</feature>
<evidence type="ECO:0000256" key="10">
    <source>
        <dbReference type="ARBA" id="ARBA00023235"/>
    </source>
</evidence>
<dbReference type="GO" id="GO:0003677">
    <property type="term" value="F:DNA binding"/>
    <property type="evidence" value="ECO:0007669"/>
    <property type="project" value="UniProtKB-KW"/>
</dbReference>
<dbReference type="Gene3D" id="3.40.50.300">
    <property type="entry name" value="P-loop containing nucleotide triphosphate hydrolases"/>
    <property type="match status" value="4"/>
</dbReference>
<dbReference type="InterPro" id="IPR014151">
    <property type="entry name" value="DNA_helicase_AddA"/>
</dbReference>
<accession>A0A0J8AUY3</accession>
<dbReference type="GO" id="GO:0000725">
    <property type="term" value="P:recombinational repair"/>
    <property type="evidence" value="ECO:0007669"/>
    <property type="project" value="TreeGrafter"/>
</dbReference>
<evidence type="ECO:0000313" key="20">
    <source>
        <dbReference type="Proteomes" id="UP000052232"/>
    </source>
</evidence>
<evidence type="ECO:0000256" key="3">
    <source>
        <dbReference type="ARBA" id="ARBA00022763"/>
    </source>
</evidence>
<evidence type="ECO:0000256" key="6">
    <source>
        <dbReference type="ARBA" id="ARBA00022839"/>
    </source>
</evidence>
<dbReference type="GO" id="GO:0005829">
    <property type="term" value="C:cytosol"/>
    <property type="evidence" value="ECO:0007669"/>
    <property type="project" value="TreeGrafter"/>
</dbReference>
<evidence type="ECO:0000256" key="7">
    <source>
        <dbReference type="ARBA" id="ARBA00022840"/>
    </source>
</evidence>
<evidence type="ECO:0000256" key="9">
    <source>
        <dbReference type="ARBA" id="ARBA00023204"/>
    </source>
</evidence>
<keyword evidence="1" id="KW-0540">Nuclease</keyword>
<dbReference type="NCBIfam" id="TIGR02784">
    <property type="entry name" value="addA_alphas"/>
    <property type="match status" value="1"/>
</dbReference>
<dbReference type="GO" id="GO:0005524">
    <property type="term" value="F:ATP binding"/>
    <property type="evidence" value="ECO:0007669"/>
    <property type="project" value="UniProtKB-UniRule"/>
</dbReference>
<dbReference type="GO" id="GO:0043138">
    <property type="term" value="F:3'-5' DNA helicase activity"/>
    <property type="evidence" value="ECO:0007669"/>
    <property type="project" value="UniProtKB-EC"/>
</dbReference>
<dbReference type="InterPro" id="IPR014016">
    <property type="entry name" value="UvrD-like_ATP-bd"/>
</dbReference>
<evidence type="ECO:0000259" key="18">
    <source>
        <dbReference type="PROSITE" id="PS51217"/>
    </source>
</evidence>
<evidence type="ECO:0000256" key="5">
    <source>
        <dbReference type="ARBA" id="ARBA00022806"/>
    </source>
</evidence>
<dbReference type="InterPro" id="IPR011604">
    <property type="entry name" value="PDDEXK-like_dom_sf"/>
</dbReference>
<evidence type="ECO:0000256" key="13">
    <source>
        <dbReference type="ARBA" id="ARBA00034923"/>
    </source>
</evidence>
<keyword evidence="2 15" id="KW-0547">Nucleotide-binding</keyword>
<name>A0A0J8AUY3_9SPHN</name>
<dbReference type="STRING" id="1420583.V473_07580"/>
<dbReference type="InterPro" id="IPR038726">
    <property type="entry name" value="PDDEXK_AddAB-type"/>
</dbReference>
<keyword evidence="9" id="KW-0234">DNA repair</keyword>
<evidence type="ECO:0000256" key="16">
    <source>
        <dbReference type="SAM" id="MobiDB-lite"/>
    </source>
</evidence>
<feature type="domain" description="UvrD-like helicase C-terminal" evidence="18">
    <location>
        <begin position="507"/>
        <end position="782"/>
    </location>
</feature>
<dbReference type="GO" id="GO:0033202">
    <property type="term" value="C:DNA helicase complex"/>
    <property type="evidence" value="ECO:0007669"/>
    <property type="project" value="TreeGrafter"/>
</dbReference>
<evidence type="ECO:0000256" key="8">
    <source>
        <dbReference type="ARBA" id="ARBA00023125"/>
    </source>
</evidence>
<evidence type="ECO:0000256" key="15">
    <source>
        <dbReference type="PROSITE-ProRule" id="PRU00560"/>
    </source>
</evidence>
<feature type="binding site" evidence="15">
    <location>
        <begin position="32"/>
        <end position="39"/>
    </location>
    <ligand>
        <name>ATP</name>
        <dbReference type="ChEBI" id="CHEBI:30616"/>
    </ligand>
</feature>
<evidence type="ECO:0000259" key="17">
    <source>
        <dbReference type="PROSITE" id="PS51198"/>
    </source>
</evidence>
<dbReference type="PROSITE" id="PS51217">
    <property type="entry name" value="UVRD_HELICASE_CTER"/>
    <property type="match status" value="1"/>
</dbReference>
<dbReference type="GO" id="GO:0004527">
    <property type="term" value="F:exonuclease activity"/>
    <property type="evidence" value="ECO:0007669"/>
    <property type="project" value="UniProtKB-KW"/>
</dbReference>
<keyword evidence="7 15" id="KW-0067">ATP-binding</keyword>
<comment type="catalytic activity">
    <reaction evidence="14">
        <text>ATP + H2O = ADP + phosphate + H(+)</text>
        <dbReference type="Rhea" id="RHEA:13065"/>
        <dbReference type="ChEBI" id="CHEBI:15377"/>
        <dbReference type="ChEBI" id="CHEBI:15378"/>
        <dbReference type="ChEBI" id="CHEBI:30616"/>
        <dbReference type="ChEBI" id="CHEBI:43474"/>
        <dbReference type="ChEBI" id="CHEBI:456216"/>
        <dbReference type="EC" id="5.6.2.4"/>
    </reaction>
</comment>
<sequence>MAATMAKTRALQKLLGDQARAAAPDGHVWLSASAGTGKTHVLTARVFRLLLQGVRPENILCLTFTKAGAAEMADRIHDRLAAWVQMEEVDLFNDLEALDEESGPEARDYARRLFAEVLESTGGGLRIQTIHGFCQQLLTAFPLEAELTPGFRPLDQREQSSLARQTLADMAVRAHDGDDAALIGALQAISLRLGEGGAEQFLLRCAATGDALDALPEAIGPWLAQELELPEGDIDQWLADQCSDTMFDMRTLDGIVRANVEWGKGRGLERCDRIAAWRALDPAGRAATLGDLHRAWSKADGDLIDAKGWVPPIDGYIEMAARLYDRCGALIAMKLRADYAALLGQALHAGRAYARDYAKAKRLAGAVDFDDLIARTAALLEQPGIAEWIRYKLDQRIDHILVDEAQDTNIRQWQIVAALTSEFFAGEGAKGDKVRTVFAVGDFKQAIFGFQGTSPAEFRAARIAFSRYADEAGHDFFNLSLDQSFRSTPAVLEVVDRTIATLRAERLGMDAGEVRHVSANRHPGEVQLWKPVVAGLSEDAEGEEDWAADQERVLAGKIARQIKQWIDDGLMLESRGRPVRAGDIMILVRRRSELARLIVARLYEEKVAVAGIDRLRLNAPLAVRDLLAALRFAVQPEDELNLASLLVSPLIGWTQDELMVRLIGRKIGAGLWRHLQQTMDDATLKPLRDLLAVADFTTPYRYLEAILSGHMDGRRRLVERLGTEAADPIEELLNAALAFESDDHPSLQRFIDWFDRGEVEIVRDAAAQGDMLRLLTVHGAKGLQAPIVILADACLDPDASNRSDSLLWNGLPILAPRKAERQGPIGDVAEAAAQVEREEHWRLLYVALTRAEEKLVVAGSLGPRAKGEVKPESWYAAVEGAMISLGTDWEADPLWGGVRRWRGTEQLEPRKAEGEEARASMPVVQPAWLREPAPAESRPPRPLAPSAPVEDDMPYPPPTQAMRAAAERGRWLHALFERLPDLSAERRRDAADRWLVQQGVGDAAQRHDLIDQAIRVIEAPDFAALFGPDALAEAPIAAVVGEAVIAGTVDRLSIGADRIQLVDFKTGRIAPLTLAEVPTAHIRQMAAYVAALGVIFPDRTIEAGLLYTSAPRLIILPPAVLAAHKPGLAPFAAQKPDYLPAQENLPLSPVERDAHPS</sequence>
<dbReference type="PANTHER" id="PTHR11070">
    <property type="entry name" value="UVRD / RECB / PCRA DNA HELICASE FAMILY MEMBER"/>
    <property type="match status" value="1"/>
</dbReference>
<evidence type="ECO:0000313" key="19">
    <source>
        <dbReference type="EMBL" id="KMS58015.1"/>
    </source>
</evidence>
<dbReference type="Pfam" id="PF13361">
    <property type="entry name" value="UvrD_C"/>
    <property type="match status" value="1"/>
</dbReference>
<dbReference type="PROSITE" id="PS51198">
    <property type="entry name" value="UVRD_HELICASE_ATP_BIND"/>
    <property type="match status" value="1"/>
</dbReference>
<keyword evidence="6" id="KW-0269">Exonuclease</keyword>
<evidence type="ECO:0000256" key="11">
    <source>
        <dbReference type="ARBA" id="ARBA00034617"/>
    </source>
</evidence>
<dbReference type="Proteomes" id="UP000052232">
    <property type="component" value="Unassembled WGS sequence"/>
</dbReference>
<comment type="catalytic activity">
    <reaction evidence="11">
        <text>Couples ATP hydrolysis with the unwinding of duplex DNA by translocating in the 3'-5' direction.</text>
        <dbReference type="EC" id="5.6.2.4"/>
    </reaction>
</comment>
<proteinExistence type="predicted"/>
<evidence type="ECO:0000256" key="14">
    <source>
        <dbReference type="ARBA" id="ARBA00048988"/>
    </source>
</evidence>
<dbReference type="Gene3D" id="1.10.486.10">
    <property type="entry name" value="PCRA, domain 4"/>
    <property type="match status" value="1"/>
</dbReference>
<keyword evidence="5 15" id="KW-0347">Helicase</keyword>
<feature type="compositionally biased region" description="Basic and acidic residues" evidence="16">
    <location>
        <begin position="907"/>
        <end position="918"/>
    </location>
</feature>
<keyword evidence="8" id="KW-0238">DNA-binding</keyword>
<dbReference type="InterPro" id="IPR000212">
    <property type="entry name" value="DNA_helicase_UvrD/REP"/>
</dbReference>
<dbReference type="EMBL" id="JACT01000001">
    <property type="protein sequence ID" value="KMS58015.1"/>
    <property type="molecule type" value="Genomic_DNA"/>
</dbReference>
<dbReference type="InterPro" id="IPR014017">
    <property type="entry name" value="DNA_helicase_UvrD-like_C"/>
</dbReference>
<dbReference type="Gene3D" id="3.90.320.10">
    <property type="match status" value="1"/>
</dbReference>
<evidence type="ECO:0000256" key="4">
    <source>
        <dbReference type="ARBA" id="ARBA00022801"/>
    </source>
</evidence>
<dbReference type="PATRIC" id="fig|1420583.3.peg.1527"/>
<evidence type="ECO:0000256" key="1">
    <source>
        <dbReference type="ARBA" id="ARBA00022722"/>
    </source>
</evidence>
<keyword evidence="10" id="KW-0413">Isomerase</keyword>
<keyword evidence="3" id="KW-0227">DNA damage</keyword>
<comment type="caution">
    <text evidence="19">The sequence shown here is derived from an EMBL/GenBank/DDBJ whole genome shotgun (WGS) entry which is preliminary data.</text>
</comment>
<evidence type="ECO:0000256" key="2">
    <source>
        <dbReference type="ARBA" id="ARBA00022741"/>
    </source>
</evidence>
<reference evidence="19 20" key="1">
    <citation type="journal article" date="2015" name="G3 (Bethesda)">
        <title>Insights into Ongoing Evolution of the Hexachlorocyclohexane Catabolic Pathway from Comparative Genomics of Ten Sphingomonadaceae Strains.</title>
        <authorList>
            <person name="Pearce S.L."/>
            <person name="Oakeshott J.G."/>
            <person name="Pandey G."/>
        </authorList>
    </citation>
    <scope>NUCLEOTIDE SEQUENCE [LARGE SCALE GENOMIC DNA]</scope>
    <source>
        <strain evidence="19 20">LL01</strain>
    </source>
</reference>
<keyword evidence="20" id="KW-1185">Reference proteome</keyword>
<feature type="domain" description="UvrD-like helicase ATP-binding" evidence="17">
    <location>
        <begin position="11"/>
        <end position="488"/>
    </location>
</feature>
<dbReference type="EC" id="5.6.2.4" evidence="12"/>
<dbReference type="Pfam" id="PF00580">
    <property type="entry name" value="UvrD-helicase"/>
    <property type="match status" value="2"/>
</dbReference>
<dbReference type="PANTHER" id="PTHR11070:SF2">
    <property type="entry name" value="ATP-DEPENDENT DNA HELICASE SRS2"/>
    <property type="match status" value="1"/>
</dbReference>
<dbReference type="Pfam" id="PF12705">
    <property type="entry name" value="PDDEXK_1"/>
    <property type="match status" value="1"/>
</dbReference>
<dbReference type="InterPro" id="IPR027417">
    <property type="entry name" value="P-loop_NTPase"/>
</dbReference>
<keyword evidence="4 15" id="KW-0378">Hydrolase</keyword>
<dbReference type="SUPFAM" id="SSF52980">
    <property type="entry name" value="Restriction endonuclease-like"/>
    <property type="match status" value="1"/>
</dbReference>
<evidence type="ECO:0000256" key="12">
    <source>
        <dbReference type="ARBA" id="ARBA00034808"/>
    </source>
</evidence>